<name>A0A806FI02_BIFAN</name>
<dbReference type="Gene3D" id="1.25.40.10">
    <property type="entry name" value="Tetratricopeptide repeat domain"/>
    <property type="match status" value="2"/>
</dbReference>
<dbReference type="Pfam" id="PF13228">
    <property type="entry name" value="DUF4037"/>
    <property type="match status" value="1"/>
</dbReference>
<dbReference type="AlphaFoldDB" id="A0A806FI02"/>
<dbReference type="PANTHER" id="PTHR45641">
    <property type="entry name" value="TETRATRICOPEPTIDE REPEAT PROTEIN (AFU_ORTHOLOGUE AFUA_6G03870)"/>
    <property type="match status" value="1"/>
</dbReference>
<protein>
    <submittedName>
        <fullName evidence="5">Tetratricopeptide repeat family protein</fullName>
    </submittedName>
</protein>
<dbReference type="SMART" id="SM00028">
    <property type="entry name" value="TPR"/>
    <property type="match status" value="3"/>
</dbReference>
<keyword evidence="1" id="KW-0677">Repeat</keyword>
<dbReference type="KEGG" id="bnm:BALAC2494_00686"/>
<dbReference type="EMBL" id="CP002915">
    <property type="protein sequence ID" value="AEK29883.1"/>
    <property type="molecule type" value="Genomic_DNA"/>
</dbReference>
<dbReference type="InterPro" id="IPR019734">
    <property type="entry name" value="TPR_rpt"/>
</dbReference>
<sequence>MDDQRDLERMLGNLRQFQSESDASKESEKSPSNAGTSFDADEFLAGLDAMFASHTAKDKADEYLQQAMADAENAQDYAGLLTVLNETMGFYRSQGRHQENQWIIQRAIELALRMGLEGTEAWTTTLINAATSQRAAGNLDQAEDLFEQALDAARRTYGPDDRRLAALHNNRSMLFSQTHRRRQAIDELHESLRILEHSSVDAQSDVDIASTCTNLALAMLDGEDQPTDAELEEAQSLARRTLDIYQHAGSDSSAHYASALAGAAHVSFASEDYAEAVRQYQRALDVIARCYGEHTDYYRVTAQNLQEAQRKLELTQSTDNPHDSVDDSPAQSTVHTDIHRSAVHNASVPSTMQASAQHSTSPRTLAPGTALRVAEPGMALAKAYWQELVKPMIDERYASVKHRIAAGLVGHGSECYGFDDALSRDHDFGPRVCLWLTADDYAEFGERLQADYDALPSMFHGVSRSAATPRAQGEGRRDGVFEIAAFFTQLTGMPHAPADDEPHLWLSLDESTLAAATNGRVFQDGLGAFSSARQSFTRMPDDVRLALISRRLGMISQAGQYNLPRMLERGDGAAAWLCIEQFADAASSLVFLVNNPASVGYAPYYKWRFAALRRLSARPAMLLTEICGELEQLMRLSSAACFGGAGFGEGGKGAAPSIDTVNAIVETICEQITHTLNALGLSDSPQTFLEWQRPYVEAHITSPATCLHSL</sequence>
<evidence type="ECO:0000313" key="5">
    <source>
        <dbReference type="EMBL" id="AEK29883.1"/>
    </source>
</evidence>
<dbReference type="InterPro" id="IPR025117">
    <property type="entry name" value="DUF4037"/>
</dbReference>
<evidence type="ECO:0000259" key="4">
    <source>
        <dbReference type="Pfam" id="PF13228"/>
    </source>
</evidence>
<gene>
    <name evidence="5" type="ORF">BALAC2494_00686</name>
</gene>
<organism evidence="5 6">
    <name type="scientific">Bifidobacterium animalis subsp. lactis CNCM I-2494</name>
    <dbReference type="NCBI Taxonomy" id="1042403"/>
    <lineage>
        <taxon>Bacteria</taxon>
        <taxon>Bacillati</taxon>
        <taxon>Actinomycetota</taxon>
        <taxon>Actinomycetes</taxon>
        <taxon>Bifidobacteriales</taxon>
        <taxon>Bifidobacteriaceae</taxon>
        <taxon>Bifidobacterium</taxon>
    </lineage>
</organism>
<dbReference type="InterPro" id="IPR011990">
    <property type="entry name" value="TPR-like_helical_dom_sf"/>
</dbReference>
<dbReference type="Proteomes" id="UP000008394">
    <property type="component" value="Chromosome"/>
</dbReference>
<evidence type="ECO:0000256" key="1">
    <source>
        <dbReference type="ARBA" id="ARBA00022737"/>
    </source>
</evidence>
<evidence type="ECO:0000313" key="6">
    <source>
        <dbReference type="Proteomes" id="UP000008394"/>
    </source>
</evidence>
<feature type="domain" description="DUF4037" evidence="4">
    <location>
        <begin position="505"/>
        <end position="607"/>
    </location>
</feature>
<dbReference type="PANTHER" id="PTHR45641:SF19">
    <property type="entry name" value="NEPHROCYSTIN-3"/>
    <property type="match status" value="1"/>
</dbReference>
<dbReference type="RefSeq" id="WP_004268659.1">
    <property type="nucleotide sequence ID" value="NC_017215.1"/>
</dbReference>
<keyword evidence="2" id="KW-0802">TPR repeat</keyword>
<dbReference type="SUPFAM" id="SSF48452">
    <property type="entry name" value="TPR-like"/>
    <property type="match status" value="1"/>
</dbReference>
<proteinExistence type="predicted"/>
<feature type="region of interest" description="Disordered" evidence="3">
    <location>
        <begin position="1"/>
        <end position="37"/>
    </location>
</feature>
<evidence type="ECO:0000256" key="2">
    <source>
        <dbReference type="ARBA" id="ARBA00022803"/>
    </source>
</evidence>
<accession>A0A806FI02</accession>
<evidence type="ECO:0000256" key="3">
    <source>
        <dbReference type="SAM" id="MobiDB-lite"/>
    </source>
</evidence>
<reference evidence="5 6" key="1">
    <citation type="journal article" date="2011" name="J. Bacteriol.">
        <title>Genome Sequence of the Probiotic Strain Bifidobacterium animalis subsp. lactis CNCM I-2494.</title>
        <authorList>
            <person name="Chervaux C."/>
            <person name="Grimaldi C."/>
            <person name="Bolotin A."/>
            <person name="Quinquis B."/>
            <person name="Legrain-Raspaud S."/>
            <person name="van Hylckama Vlieg J.E."/>
            <person name="Denariaz G."/>
            <person name="Smokvina T."/>
        </authorList>
    </citation>
    <scope>NUCLEOTIDE SEQUENCE [LARGE SCALE GENOMIC DNA]</scope>
    <source>
        <strain evidence="5 6">CNCM I-2494</strain>
    </source>
</reference>
<dbReference type="GeneID" id="29695498"/>
<dbReference type="Pfam" id="PF13424">
    <property type="entry name" value="TPR_12"/>
    <property type="match status" value="1"/>
</dbReference>